<feature type="domain" description="Chitin-binding type-2" evidence="6">
    <location>
        <begin position="369"/>
        <end position="428"/>
    </location>
</feature>
<dbReference type="SUPFAM" id="SSF57625">
    <property type="entry name" value="Invertebrate chitin-binding proteins"/>
    <property type="match status" value="2"/>
</dbReference>
<feature type="domain" description="Chitin-binding type-2" evidence="6">
    <location>
        <begin position="453"/>
        <end position="506"/>
    </location>
</feature>
<comment type="caution">
    <text evidence="7">The sequence shown here is derived from an EMBL/GenBank/DDBJ whole genome shotgun (WGS) entry which is preliminary data.</text>
</comment>
<dbReference type="SMART" id="SM00494">
    <property type="entry name" value="ChtBD2"/>
    <property type="match status" value="2"/>
</dbReference>
<dbReference type="Gene3D" id="3.20.20.80">
    <property type="entry name" value="Glycosidases"/>
    <property type="match status" value="1"/>
</dbReference>
<accession>A0A814HUB4</accession>
<dbReference type="Proteomes" id="UP000663864">
    <property type="component" value="Unassembled WGS sequence"/>
</dbReference>
<evidence type="ECO:0000256" key="5">
    <source>
        <dbReference type="ARBA" id="ARBA00023180"/>
    </source>
</evidence>
<evidence type="ECO:0000259" key="6">
    <source>
        <dbReference type="PROSITE" id="PS50940"/>
    </source>
</evidence>
<keyword evidence="4" id="KW-1015">Disulfide bond</keyword>
<keyword evidence="3" id="KW-0677">Repeat</keyword>
<dbReference type="InterPro" id="IPR017853">
    <property type="entry name" value="GH"/>
</dbReference>
<keyword evidence="5" id="KW-0325">Glycoprotein</keyword>
<dbReference type="PANTHER" id="PTHR23301:SF0">
    <property type="entry name" value="CHITIN-BINDING TYPE-2 DOMAIN-CONTAINING PROTEIN-RELATED"/>
    <property type="match status" value="1"/>
</dbReference>
<organism evidence="7 8">
    <name type="scientific">Rotaria sordida</name>
    <dbReference type="NCBI Taxonomy" id="392033"/>
    <lineage>
        <taxon>Eukaryota</taxon>
        <taxon>Metazoa</taxon>
        <taxon>Spiralia</taxon>
        <taxon>Gnathifera</taxon>
        <taxon>Rotifera</taxon>
        <taxon>Eurotatoria</taxon>
        <taxon>Bdelloidea</taxon>
        <taxon>Philodinida</taxon>
        <taxon>Philodinidae</taxon>
        <taxon>Rotaria</taxon>
    </lineage>
</organism>
<dbReference type="InterPro" id="IPR036508">
    <property type="entry name" value="Chitin-bd_dom_sf"/>
</dbReference>
<evidence type="ECO:0000256" key="1">
    <source>
        <dbReference type="ARBA" id="ARBA00022669"/>
    </source>
</evidence>
<dbReference type="InterPro" id="IPR051940">
    <property type="entry name" value="Chitin_bind-dev_reg"/>
</dbReference>
<evidence type="ECO:0000256" key="2">
    <source>
        <dbReference type="ARBA" id="ARBA00022729"/>
    </source>
</evidence>
<reference evidence="7" key="1">
    <citation type="submission" date="2021-02" db="EMBL/GenBank/DDBJ databases">
        <authorList>
            <person name="Nowell W R."/>
        </authorList>
    </citation>
    <scope>NUCLEOTIDE SEQUENCE</scope>
</reference>
<gene>
    <name evidence="7" type="ORF">ZHD862_LOCUS13222</name>
</gene>
<dbReference type="PROSITE" id="PS50940">
    <property type="entry name" value="CHIT_BIND_II"/>
    <property type="match status" value="2"/>
</dbReference>
<dbReference type="Pfam" id="PF01607">
    <property type="entry name" value="CBM_14"/>
    <property type="match status" value="2"/>
</dbReference>
<sequence length="506" mass="58918">MKKRVCFVKLEGLFGITLSWLDIDDIYGLCGKGSYPILNTISNLLDFNSNKQSSEKNFNNINDLKEKSSKKQIFCSISSNTETYYGLIRFTLDKIKVDLCNYLLIDYNNSLLSTSTYNQFKILLTISLNDFFIIDQLIYNFRIKQIYGFNIYLKKFSNDIIEQIHIIRSKLSNKYLLTISFEIETNNSFLYEYSNLIQLNNLVDYIIILPFDDKSTKNFQEIKPWNSLYSTSQYNLTYFSMICHLIKQENYRRFFDNKTFLVMAHHKNNLIIYDDTQPFQLKNHIVINGTVEYKSNFIINSQIGGVLIHHIDMDDYIGLSCNLGAYPISSVVSRIFSQSKSYIKPTTTTATITLNNQYETTKIRSTVINNLCSGVKTEQLIEDKIDCRYYYVCQSNNSKPISHLQCPQNMFFSMKEKACTHQNSDCSSKSMFNSMAKSIEQTQKSLSRQSDKRFQCQKANGIFADLYDCRQYILCSNNIPFIMKCPSKTKFNSLLNRCDEWSNICP</sequence>
<evidence type="ECO:0000313" key="8">
    <source>
        <dbReference type="Proteomes" id="UP000663864"/>
    </source>
</evidence>
<dbReference type="AlphaFoldDB" id="A0A814HUB4"/>
<evidence type="ECO:0000256" key="3">
    <source>
        <dbReference type="ARBA" id="ARBA00022737"/>
    </source>
</evidence>
<dbReference type="SUPFAM" id="SSF51445">
    <property type="entry name" value="(Trans)glycosidases"/>
    <property type="match status" value="1"/>
</dbReference>
<dbReference type="Gene3D" id="2.170.140.10">
    <property type="entry name" value="Chitin binding domain"/>
    <property type="match status" value="1"/>
</dbReference>
<dbReference type="GO" id="GO:0005576">
    <property type="term" value="C:extracellular region"/>
    <property type="evidence" value="ECO:0007669"/>
    <property type="project" value="InterPro"/>
</dbReference>
<protein>
    <recommendedName>
        <fullName evidence="6">Chitin-binding type-2 domain-containing protein</fullName>
    </recommendedName>
</protein>
<name>A0A814HUB4_9BILA</name>
<dbReference type="InterPro" id="IPR002557">
    <property type="entry name" value="Chitin-bd_dom"/>
</dbReference>
<proteinExistence type="predicted"/>
<evidence type="ECO:0000313" key="7">
    <source>
        <dbReference type="EMBL" id="CAF1014776.1"/>
    </source>
</evidence>
<dbReference type="PANTHER" id="PTHR23301">
    <property type="entry name" value="CHITIN BINDING PERITROPHIN-A"/>
    <property type="match status" value="1"/>
</dbReference>
<keyword evidence="1" id="KW-0147">Chitin-binding</keyword>
<evidence type="ECO:0000256" key="4">
    <source>
        <dbReference type="ARBA" id="ARBA00023157"/>
    </source>
</evidence>
<dbReference type="GO" id="GO:0008061">
    <property type="term" value="F:chitin binding"/>
    <property type="evidence" value="ECO:0007669"/>
    <property type="project" value="UniProtKB-KW"/>
</dbReference>
<dbReference type="EMBL" id="CAJNOT010000538">
    <property type="protein sequence ID" value="CAF1014776.1"/>
    <property type="molecule type" value="Genomic_DNA"/>
</dbReference>
<keyword evidence="2" id="KW-0732">Signal</keyword>